<dbReference type="AlphaFoldDB" id="A0A5D0XK93"/>
<name>A0A5D0XK93_9MICC</name>
<evidence type="ECO:0008006" key="4">
    <source>
        <dbReference type="Google" id="ProtNLM"/>
    </source>
</evidence>
<organism evidence="2 3">
    <name type="scientific">Arthrobacter echini</name>
    <dbReference type="NCBI Taxonomy" id="1529066"/>
    <lineage>
        <taxon>Bacteria</taxon>
        <taxon>Bacillati</taxon>
        <taxon>Actinomycetota</taxon>
        <taxon>Actinomycetes</taxon>
        <taxon>Micrococcales</taxon>
        <taxon>Micrococcaceae</taxon>
        <taxon>Arthrobacter</taxon>
    </lineage>
</organism>
<comment type="caution">
    <text evidence="2">The sequence shown here is derived from an EMBL/GenBank/DDBJ whole genome shotgun (WGS) entry which is preliminary data.</text>
</comment>
<keyword evidence="3" id="KW-1185">Reference proteome</keyword>
<evidence type="ECO:0000313" key="2">
    <source>
        <dbReference type="EMBL" id="TYC96301.1"/>
    </source>
</evidence>
<protein>
    <recommendedName>
        <fullName evidence="4">DUF3887 domain-containing protein</fullName>
    </recommendedName>
</protein>
<dbReference type="EMBL" id="VSLD01000013">
    <property type="protein sequence ID" value="TYC96301.1"/>
    <property type="molecule type" value="Genomic_DNA"/>
</dbReference>
<evidence type="ECO:0000313" key="3">
    <source>
        <dbReference type="Proteomes" id="UP000323410"/>
    </source>
</evidence>
<proteinExistence type="predicted"/>
<dbReference type="RefSeq" id="WP_148601806.1">
    <property type="nucleotide sequence ID" value="NZ_VSLD01000013.1"/>
</dbReference>
<dbReference type="Proteomes" id="UP000323410">
    <property type="component" value="Unassembled WGS sequence"/>
</dbReference>
<dbReference type="OrthoDB" id="3579809at2"/>
<accession>A0A5D0XK93</accession>
<feature type="region of interest" description="Disordered" evidence="1">
    <location>
        <begin position="59"/>
        <end position="79"/>
    </location>
</feature>
<gene>
    <name evidence="2" type="ORF">FQ377_14010</name>
</gene>
<reference evidence="2 3" key="1">
    <citation type="submission" date="2019-08" db="EMBL/GenBank/DDBJ databases">
        <title>Genone of Arthrobacter echini P9.</title>
        <authorList>
            <person name="Bowman J.P."/>
        </authorList>
    </citation>
    <scope>NUCLEOTIDE SEQUENCE [LARGE SCALE GENOMIC DNA]</scope>
    <source>
        <strain evidence="2 3">P9</strain>
    </source>
</reference>
<dbReference type="Gene3D" id="3.10.450.590">
    <property type="match status" value="1"/>
</dbReference>
<evidence type="ECO:0000256" key="1">
    <source>
        <dbReference type="SAM" id="MobiDB-lite"/>
    </source>
</evidence>
<sequence>MTKATPDPSGLDDVIAADHQLNLARMELQQAVDRARAQDLTWAQIGEALGFTRQAAFKRFGNPRDPRTGQPTTPAPETTAVEKKTEEVFSLIDAGDYETLASMMAKGIAEVLTRDAVLNTWAHVVADTGNLIACRNTSVELPDGSAVIDNERVRGSLIGRTFLECEAGQWAAQVVFDPDSNITGILITAPGITRQ</sequence>